<dbReference type="PROSITE" id="PS50011">
    <property type="entry name" value="PROTEIN_KINASE_DOM"/>
    <property type="match status" value="1"/>
</dbReference>
<dbReference type="PANTHER" id="PTHR22974">
    <property type="entry name" value="MIXED LINEAGE PROTEIN KINASE"/>
    <property type="match status" value="1"/>
</dbReference>
<dbReference type="GO" id="GO:0033316">
    <property type="term" value="P:meiotic spindle assembly checkpoint signaling"/>
    <property type="evidence" value="ECO:0007669"/>
    <property type="project" value="TreeGrafter"/>
</dbReference>
<keyword evidence="4" id="KW-0418">Kinase</keyword>
<dbReference type="Gene3D" id="3.30.200.20">
    <property type="entry name" value="Phosphorylase Kinase, domain 1"/>
    <property type="match status" value="1"/>
</dbReference>
<keyword evidence="3 6" id="KW-0547">Nucleotide-binding</keyword>
<dbReference type="GeneID" id="106749883"/>
<dbReference type="GO" id="GO:0005634">
    <property type="term" value="C:nucleus"/>
    <property type="evidence" value="ECO:0007669"/>
    <property type="project" value="TreeGrafter"/>
</dbReference>
<feature type="compositionally biased region" description="Basic and acidic residues" evidence="7">
    <location>
        <begin position="314"/>
        <end position="324"/>
    </location>
</feature>
<dbReference type="GO" id="GO:0034501">
    <property type="term" value="P:protein localization to kinetochore"/>
    <property type="evidence" value="ECO:0007669"/>
    <property type="project" value="TreeGrafter"/>
</dbReference>
<feature type="domain" description="Protein kinase" evidence="8">
    <location>
        <begin position="673"/>
        <end position="956"/>
    </location>
</feature>
<gene>
    <name evidence="10" type="primary">LOC106749883</name>
</gene>
<keyword evidence="5 6" id="KW-0067">ATP-binding</keyword>
<feature type="binding site" evidence="6">
    <location>
        <position position="702"/>
    </location>
    <ligand>
        <name>ATP</name>
        <dbReference type="ChEBI" id="CHEBI:30616"/>
    </ligand>
</feature>
<feature type="region of interest" description="Disordered" evidence="7">
    <location>
        <begin position="301"/>
        <end position="349"/>
    </location>
</feature>
<evidence type="ECO:0000313" key="10">
    <source>
        <dbReference type="RefSeq" id="XP_014485279.1"/>
    </source>
</evidence>
<dbReference type="AlphaFoldDB" id="A0A6P3Y589"/>
<dbReference type="GO" id="GO:0004674">
    <property type="term" value="F:protein serine/threonine kinase activity"/>
    <property type="evidence" value="ECO:0007669"/>
    <property type="project" value="UniProtKB-KW"/>
</dbReference>
<organism evidence="9 10">
    <name type="scientific">Dinoponera quadriceps</name>
    <name type="common">South American ant</name>
    <dbReference type="NCBI Taxonomy" id="609295"/>
    <lineage>
        <taxon>Eukaryota</taxon>
        <taxon>Metazoa</taxon>
        <taxon>Ecdysozoa</taxon>
        <taxon>Arthropoda</taxon>
        <taxon>Hexapoda</taxon>
        <taxon>Insecta</taxon>
        <taxon>Pterygota</taxon>
        <taxon>Neoptera</taxon>
        <taxon>Endopterygota</taxon>
        <taxon>Hymenoptera</taxon>
        <taxon>Apocrita</taxon>
        <taxon>Aculeata</taxon>
        <taxon>Formicoidea</taxon>
        <taxon>Formicidae</taxon>
        <taxon>Ponerinae</taxon>
        <taxon>Ponerini</taxon>
        <taxon>Dinoponera</taxon>
    </lineage>
</organism>
<feature type="compositionally biased region" description="Polar residues" evidence="7">
    <location>
        <begin position="335"/>
        <end position="344"/>
    </location>
</feature>
<protein>
    <submittedName>
        <fullName evidence="10">Uncharacterized protein LOC106749883 isoform X1</fullName>
    </submittedName>
</protein>
<dbReference type="PROSITE" id="PS00108">
    <property type="entry name" value="PROTEIN_KINASE_ST"/>
    <property type="match status" value="1"/>
</dbReference>
<keyword evidence="2" id="KW-0808">Transferase</keyword>
<keyword evidence="9" id="KW-1185">Reference proteome</keyword>
<dbReference type="Pfam" id="PF00069">
    <property type="entry name" value="Pkinase"/>
    <property type="match status" value="1"/>
</dbReference>
<evidence type="ECO:0000256" key="3">
    <source>
        <dbReference type="ARBA" id="ARBA00022741"/>
    </source>
</evidence>
<dbReference type="RefSeq" id="XP_014485279.1">
    <property type="nucleotide sequence ID" value="XM_014629793.1"/>
</dbReference>
<dbReference type="KEGG" id="dqu:106749883"/>
<dbReference type="InterPro" id="IPR008271">
    <property type="entry name" value="Ser/Thr_kinase_AS"/>
</dbReference>
<keyword evidence="1" id="KW-0723">Serine/threonine-protein kinase</keyword>
<feature type="region of interest" description="Disordered" evidence="7">
    <location>
        <begin position="74"/>
        <end position="98"/>
    </location>
</feature>
<dbReference type="InterPro" id="IPR017441">
    <property type="entry name" value="Protein_kinase_ATP_BS"/>
</dbReference>
<dbReference type="PROSITE" id="PS00107">
    <property type="entry name" value="PROTEIN_KINASE_ATP"/>
    <property type="match status" value="1"/>
</dbReference>
<dbReference type="InterPro" id="IPR000719">
    <property type="entry name" value="Prot_kinase_dom"/>
</dbReference>
<evidence type="ECO:0000256" key="5">
    <source>
        <dbReference type="ARBA" id="ARBA00022840"/>
    </source>
</evidence>
<dbReference type="InterPro" id="IPR011009">
    <property type="entry name" value="Kinase-like_dom_sf"/>
</dbReference>
<evidence type="ECO:0000256" key="7">
    <source>
        <dbReference type="SAM" id="MobiDB-lite"/>
    </source>
</evidence>
<evidence type="ECO:0000313" key="9">
    <source>
        <dbReference type="Proteomes" id="UP000515204"/>
    </source>
</evidence>
<evidence type="ECO:0000256" key="1">
    <source>
        <dbReference type="ARBA" id="ARBA00022527"/>
    </source>
</evidence>
<dbReference type="CTD" id="42126"/>
<evidence type="ECO:0000256" key="2">
    <source>
        <dbReference type="ARBA" id="ARBA00022679"/>
    </source>
</evidence>
<evidence type="ECO:0000259" key="8">
    <source>
        <dbReference type="PROSITE" id="PS50011"/>
    </source>
</evidence>
<name>A0A6P3Y589_DINQU</name>
<sequence>MPFHGLSYDRETAGLKQPVTMDFYCDKTPLQKDIMSDSTTARSIINESISGQQSVTRPKFQPIRLKALLHFCESDDDDDDESERKLQESEDESDDEPQLLLQDKTIEDAQQLSPSKEDGNSSIIDIQDKSKFSMHVSLEGSKVTFDNSSVLNKPSCTTSDKEENKISDVNIENYPPVEKVNKLEAHRCKNEKSQDCNDGEELPRSHQAADTVHECSTSTATTLPLATFSLYRGEYNAKCNVNKSLLSTSSSHQSHHENSHMPDVLNRKKEDHVYNVLAENKRLLGTGNDSFLLNLSKEDKRRKGAQGLANIEQTSKDREEEYHRRISNAEPEPVNASQSATSGNPIHPIARYSSQYNNVAKYEGNEKYAENKGFSTPSLGDMSKTSVNRSVAETPMKHLHVSSVHPNPCTSHKQLFCTPQNKLASDPPSHLQTPSTIMSSWCHNMRQTPIDGKSHIAKDRVQTSRSAVYASVIGRGEPSRCFGLDAKNSRRPLADAKLAHGDPPAYPLETKPLVLQKLPEAKGVPSEPQQDDRSRKTIGLSEVKLMQTEANREKGLKPISLVEETKENKQPNLPDALLGSNRKIAQENSKQVIIGSGMGLKMAQEPARRCDNIKEDNVVPITKCKDPQDRPRQREEPRQIIDTGEVGNVQFSVPSSIPQSRLRKTIFVKDKEYLILGSLGQGMSGEVLRVQDLSCGELRAIKCVDLNKMDKESAQGCLDEISLLHKLQAPCIVRMFDYHIKESMVYVVMEMGDTDLSRLLKSMSQEKQITLMMILYYWTEMLIAVKHIHDNGVIHSDLKPANFLLVRGRLKLIDFGIASNINSDMTSVLKNNPIGTLNYISPEALMDIGGNADSPTHNVKYKISFKSDVWSLGCILYSLVYGHTPFHHIRSQWAKVNAITNPKPNILFPAARFSSGDESQDCERAPPILIDVMRKCLQHDPKARPTVSQLLGVQYVPAKQNVATTVTDVPTSILMKIRHALNEEEWRHLIQVLDTKRHHT</sequence>
<dbReference type="Proteomes" id="UP000515204">
    <property type="component" value="Unplaced"/>
</dbReference>
<dbReference type="Gene3D" id="1.10.510.10">
    <property type="entry name" value="Transferase(Phosphotransferase) domain 1"/>
    <property type="match status" value="1"/>
</dbReference>
<dbReference type="GO" id="GO:0005524">
    <property type="term" value="F:ATP binding"/>
    <property type="evidence" value="ECO:0007669"/>
    <property type="project" value="UniProtKB-UniRule"/>
</dbReference>
<reference evidence="10" key="1">
    <citation type="submission" date="2025-08" db="UniProtKB">
        <authorList>
            <consortium name="RefSeq"/>
        </authorList>
    </citation>
    <scope>IDENTIFICATION</scope>
</reference>
<dbReference type="OrthoDB" id="20524at2759"/>
<dbReference type="SUPFAM" id="SSF56112">
    <property type="entry name" value="Protein kinase-like (PK-like)"/>
    <property type="match status" value="1"/>
</dbReference>
<proteinExistence type="predicted"/>
<dbReference type="GO" id="GO:0004712">
    <property type="term" value="F:protein serine/threonine/tyrosine kinase activity"/>
    <property type="evidence" value="ECO:0007669"/>
    <property type="project" value="TreeGrafter"/>
</dbReference>
<dbReference type="PANTHER" id="PTHR22974:SF21">
    <property type="entry name" value="DUAL SPECIFICITY PROTEIN KINASE TTK"/>
    <property type="match status" value="1"/>
</dbReference>
<evidence type="ECO:0000256" key="4">
    <source>
        <dbReference type="ARBA" id="ARBA00022777"/>
    </source>
</evidence>
<accession>A0A6P3Y589</accession>
<dbReference type="GO" id="GO:0007094">
    <property type="term" value="P:mitotic spindle assembly checkpoint signaling"/>
    <property type="evidence" value="ECO:0007669"/>
    <property type="project" value="TreeGrafter"/>
</dbReference>
<evidence type="ECO:0000256" key="6">
    <source>
        <dbReference type="PROSITE-ProRule" id="PRU10141"/>
    </source>
</evidence>
<dbReference type="GO" id="GO:0000776">
    <property type="term" value="C:kinetochore"/>
    <property type="evidence" value="ECO:0007669"/>
    <property type="project" value="TreeGrafter"/>
</dbReference>
<dbReference type="SMART" id="SM00220">
    <property type="entry name" value="S_TKc"/>
    <property type="match status" value="1"/>
</dbReference>
<dbReference type="GO" id="GO:0007059">
    <property type="term" value="P:chromosome segregation"/>
    <property type="evidence" value="ECO:0007669"/>
    <property type="project" value="TreeGrafter"/>
</dbReference>